<organism evidence="2 3">
    <name type="scientific">Micromonospora andamanensis</name>
    <dbReference type="NCBI Taxonomy" id="1287068"/>
    <lineage>
        <taxon>Bacteria</taxon>
        <taxon>Bacillati</taxon>
        <taxon>Actinomycetota</taxon>
        <taxon>Actinomycetes</taxon>
        <taxon>Micromonosporales</taxon>
        <taxon>Micromonosporaceae</taxon>
        <taxon>Micromonospora</taxon>
    </lineage>
</organism>
<gene>
    <name evidence="2" type="ORF">Van01_55610</name>
</gene>
<feature type="region of interest" description="Disordered" evidence="1">
    <location>
        <begin position="1"/>
        <end position="174"/>
    </location>
</feature>
<sequence>MDEIATKCGAPARPVRALVRRPGRSATPSALRPCEAVRTNQYDPRHPGPPSAPDGLRPRRRLALSDRPHQPRSSHGGDQQYAPSEEAPIRARRLRGETAPLLQSPNPRPPAEPASVEMIGRKTFAVQGEGSNERSNERSNEERNDHELPGEHAPLNTTYPHVEGGEEGRWTGTD</sequence>
<name>A0ABQ4I366_9ACTN</name>
<keyword evidence="3" id="KW-1185">Reference proteome</keyword>
<comment type="caution">
    <text evidence="2">The sequence shown here is derived from an EMBL/GenBank/DDBJ whole genome shotgun (WGS) entry which is preliminary data.</text>
</comment>
<accession>A0ABQ4I366</accession>
<evidence type="ECO:0000313" key="3">
    <source>
        <dbReference type="Proteomes" id="UP000647017"/>
    </source>
</evidence>
<evidence type="ECO:0000256" key="1">
    <source>
        <dbReference type="SAM" id="MobiDB-lite"/>
    </source>
</evidence>
<dbReference type="EMBL" id="BOOZ01000049">
    <property type="protein sequence ID" value="GIJ12347.1"/>
    <property type="molecule type" value="Genomic_DNA"/>
</dbReference>
<proteinExistence type="predicted"/>
<protein>
    <submittedName>
        <fullName evidence="2">Uncharacterized protein</fullName>
    </submittedName>
</protein>
<dbReference type="Proteomes" id="UP000647017">
    <property type="component" value="Unassembled WGS sequence"/>
</dbReference>
<reference evidence="2 3" key="1">
    <citation type="submission" date="2021-01" db="EMBL/GenBank/DDBJ databases">
        <title>Whole genome shotgun sequence of Verrucosispora andamanensis NBRC 109075.</title>
        <authorList>
            <person name="Komaki H."/>
            <person name="Tamura T."/>
        </authorList>
    </citation>
    <scope>NUCLEOTIDE SEQUENCE [LARGE SCALE GENOMIC DNA]</scope>
    <source>
        <strain evidence="2 3">NBRC 109075</strain>
    </source>
</reference>
<feature type="compositionally biased region" description="Basic and acidic residues" evidence="1">
    <location>
        <begin position="163"/>
        <end position="174"/>
    </location>
</feature>
<feature type="compositionally biased region" description="Basic and acidic residues" evidence="1">
    <location>
        <begin position="131"/>
        <end position="150"/>
    </location>
</feature>
<evidence type="ECO:0000313" key="2">
    <source>
        <dbReference type="EMBL" id="GIJ12347.1"/>
    </source>
</evidence>